<dbReference type="Proteomes" id="UP000095601">
    <property type="component" value="Unassembled WGS sequence"/>
</dbReference>
<dbReference type="NCBIfam" id="NF033520">
    <property type="entry name" value="transpos_IS982"/>
    <property type="match status" value="1"/>
</dbReference>
<comment type="caution">
    <text evidence="2">The sequence shown here is derived from an EMBL/GenBank/DDBJ whole genome shotgun (WGS) entry which is preliminary data.</text>
</comment>
<keyword evidence="3" id="KW-1185">Reference proteome</keyword>
<dbReference type="KEGG" id="cnr:EB819_08335"/>
<dbReference type="Pfam" id="PF01609">
    <property type="entry name" value="DDE_Tnp_1"/>
    <property type="match status" value="1"/>
</dbReference>
<reference evidence="2 3" key="1">
    <citation type="submission" date="2016-09" db="EMBL/GenBank/DDBJ databases">
        <authorList>
            <person name="Capua I."/>
            <person name="De Benedictis P."/>
            <person name="Joannis T."/>
            <person name="Lombin L.H."/>
            <person name="Cattoli G."/>
        </authorList>
    </citation>
    <scope>NUCLEOTIDE SEQUENCE [LARGE SCALE GENOMIC DNA]</scope>
    <source>
        <strain evidence="2 3">NRS-1</strain>
    </source>
</reference>
<protein>
    <submittedName>
        <fullName evidence="2">Transposase DDE domain protein</fullName>
    </submittedName>
</protein>
<evidence type="ECO:0000259" key="1">
    <source>
        <dbReference type="Pfam" id="PF01609"/>
    </source>
</evidence>
<sequence>MNNLIQNYNIILKELTNTCKHITTTKQIRLPKMSDLELVALNVTAEYMSINSELQLFRCISGTDLDGKIERSVYNKRKRKLLPYIEKIRETLSNNFSDFTDVFIVDSTPIEICKISRANRSAICATDEIKPSFGYCAAQKSRYFGYKLHAVCDKNGIFHSFDFSPANVHDVNYLNDIKENFQNCLLIGDRGYISKEIQMDLFNYSRINLSVPMRKNQHNFVEFSRTKSKIRKRIETNISQLCGQFTINTNFAKTFQGLATRIVSKITSFTMIQYLNFFVFKRSLNKLKINLC</sequence>
<dbReference type="InterPro" id="IPR002559">
    <property type="entry name" value="Transposase_11"/>
</dbReference>
<organism evidence="2 3">
    <name type="scientific">Cloacibacterium normanense</name>
    <dbReference type="NCBI Taxonomy" id="237258"/>
    <lineage>
        <taxon>Bacteria</taxon>
        <taxon>Pseudomonadati</taxon>
        <taxon>Bacteroidota</taxon>
        <taxon>Flavobacteriia</taxon>
        <taxon>Flavobacteriales</taxon>
        <taxon>Weeksellaceae</taxon>
    </lineage>
</organism>
<dbReference type="GO" id="GO:0003677">
    <property type="term" value="F:DNA binding"/>
    <property type="evidence" value="ECO:0007669"/>
    <property type="project" value="InterPro"/>
</dbReference>
<dbReference type="KEGG" id="cnr:EB819_03080"/>
<evidence type="ECO:0000313" key="2">
    <source>
        <dbReference type="EMBL" id="OEL11735.1"/>
    </source>
</evidence>
<dbReference type="KEGG" id="cnr:EB819_08135"/>
<dbReference type="GO" id="GO:0006313">
    <property type="term" value="P:DNA transposition"/>
    <property type="evidence" value="ECO:0007669"/>
    <property type="project" value="InterPro"/>
</dbReference>
<dbReference type="KEGG" id="cnr:EB819_07630"/>
<dbReference type="GO" id="GO:0004803">
    <property type="term" value="F:transposase activity"/>
    <property type="evidence" value="ECO:0007669"/>
    <property type="project" value="InterPro"/>
</dbReference>
<dbReference type="PATRIC" id="fig|237258.4.peg.1745"/>
<accession>A0A1E5UG79</accession>
<dbReference type="RefSeq" id="WP_069797575.1">
    <property type="nucleotide sequence ID" value="NZ_CP034157.1"/>
</dbReference>
<evidence type="ECO:0000313" key="3">
    <source>
        <dbReference type="Proteomes" id="UP000095601"/>
    </source>
</evidence>
<feature type="domain" description="Transposase IS4-like" evidence="1">
    <location>
        <begin position="99"/>
        <end position="267"/>
    </location>
</feature>
<name>A0A1E5UG79_9FLAO</name>
<dbReference type="AlphaFoldDB" id="A0A1E5UG79"/>
<proteinExistence type="predicted"/>
<dbReference type="EMBL" id="MKGI01000025">
    <property type="protein sequence ID" value="OEL11735.1"/>
    <property type="molecule type" value="Genomic_DNA"/>
</dbReference>
<gene>
    <name evidence="2" type="ORF">BHF72_1788</name>
</gene>
<dbReference type="KEGG" id="cnr:EB819_07735"/>